<dbReference type="PANTHER" id="PTHR47706:SF10">
    <property type="entry name" value="NMRA-LIKE DOMAIN-CONTAINING PROTEIN"/>
    <property type="match status" value="1"/>
</dbReference>
<evidence type="ECO:0000256" key="1">
    <source>
        <dbReference type="ARBA" id="ARBA00022857"/>
    </source>
</evidence>
<dbReference type="Proteomes" id="UP000800035">
    <property type="component" value="Unassembled WGS sequence"/>
</dbReference>
<dbReference type="InterPro" id="IPR051609">
    <property type="entry name" value="NmrA/Isoflavone_reductase-like"/>
</dbReference>
<reference evidence="4" key="1">
    <citation type="journal article" date="2020" name="Stud. Mycol.">
        <title>101 Dothideomycetes genomes: a test case for predicting lifestyles and emergence of pathogens.</title>
        <authorList>
            <person name="Haridas S."/>
            <person name="Albert R."/>
            <person name="Binder M."/>
            <person name="Bloem J."/>
            <person name="Labutti K."/>
            <person name="Salamov A."/>
            <person name="Andreopoulos B."/>
            <person name="Baker S."/>
            <person name="Barry K."/>
            <person name="Bills G."/>
            <person name="Bluhm B."/>
            <person name="Cannon C."/>
            <person name="Castanera R."/>
            <person name="Culley D."/>
            <person name="Daum C."/>
            <person name="Ezra D."/>
            <person name="Gonzalez J."/>
            <person name="Henrissat B."/>
            <person name="Kuo A."/>
            <person name="Liang C."/>
            <person name="Lipzen A."/>
            <person name="Lutzoni F."/>
            <person name="Magnuson J."/>
            <person name="Mondo S."/>
            <person name="Nolan M."/>
            <person name="Ohm R."/>
            <person name="Pangilinan J."/>
            <person name="Park H.-J."/>
            <person name="Ramirez L."/>
            <person name="Alfaro M."/>
            <person name="Sun H."/>
            <person name="Tritt A."/>
            <person name="Yoshinaga Y."/>
            <person name="Zwiers L.-H."/>
            <person name="Turgeon B."/>
            <person name="Goodwin S."/>
            <person name="Spatafora J."/>
            <person name="Crous P."/>
            <person name="Grigoriev I."/>
        </authorList>
    </citation>
    <scope>NUCLEOTIDE SEQUENCE</scope>
    <source>
        <strain evidence="4">CBS 675.92</strain>
    </source>
</reference>
<organism evidence="4 5">
    <name type="scientific">Byssothecium circinans</name>
    <dbReference type="NCBI Taxonomy" id="147558"/>
    <lineage>
        <taxon>Eukaryota</taxon>
        <taxon>Fungi</taxon>
        <taxon>Dikarya</taxon>
        <taxon>Ascomycota</taxon>
        <taxon>Pezizomycotina</taxon>
        <taxon>Dothideomycetes</taxon>
        <taxon>Pleosporomycetidae</taxon>
        <taxon>Pleosporales</taxon>
        <taxon>Massarineae</taxon>
        <taxon>Massarinaceae</taxon>
        <taxon>Byssothecium</taxon>
    </lineage>
</organism>
<dbReference type="SUPFAM" id="SSF51735">
    <property type="entry name" value="NAD(P)-binding Rossmann-fold domains"/>
    <property type="match status" value="1"/>
</dbReference>
<dbReference type="OrthoDB" id="9984533at2759"/>
<keyword evidence="2" id="KW-0560">Oxidoreductase</keyword>
<dbReference type="AlphaFoldDB" id="A0A6A5U2B8"/>
<dbReference type="EMBL" id="ML976987">
    <property type="protein sequence ID" value="KAF1958440.1"/>
    <property type="molecule type" value="Genomic_DNA"/>
</dbReference>
<dbReference type="Gene3D" id="3.40.50.720">
    <property type="entry name" value="NAD(P)-binding Rossmann-like Domain"/>
    <property type="match status" value="1"/>
</dbReference>
<gene>
    <name evidence="4" type="ORF">CC80DRAFT_592137</name>
</gene>
<dbReference type="GO" id="GO:0016491">
    <property type="term" value="F:oxidoreductase activity"/>
    <property type="evidence" value="ECO:0007669"/>
    <property type="project" value="UniProtKB-KW"/>
</dbReference>
<evidence type="ECO:0000313" key="5">
    <source>
        <dbReference type="Proteomes" id="UP000800035"/>
    </source>
</evidence>
<keyword evidence="5" id="KW-1185">Reference proteome</keyword>
<accession>A0A6A5U2B8</accession>
<keyword evidence="1" id="KW-0521">NADP</keyword>
<dbReference type="Pfam" id="PF05368">
    <property type="entry name" value="NmrA"/>
    <property type="match status" value="1"/>
</dbReference>
<protein>
    <recommendedName>
        <fullName evidence="3">NmrA-like domain-containing protein</fullName>
    </recommendedName>
</protein>
<evidence type="ECO:0000259" key="3">
    <source>
        <dbReference type="Pfam" id="PF05368"/>
    </source>
</evidence>
<dbReference type="InterPro" id="IPR036291">
    <property type="entry name" value="NAD(P)-bd_dom_sf"/>
</dbReference>
<evidence type="ECO:0000313" key="4">
    <source>
        <dbReference type="EMBL" id="KAF1958440.1"/>
    </source>
</evidence>
<feature type="domain" description="NmrA-like" evidence="3">
    <location>
        <begin position="52"/>
        <end position="215"/>
    </location>
</feature>
<dbReference type="PANTHER" id="PTHR47706">
    <property type="entry name" value="NMRA-LIKE FAMILY PROTEIN"/>
    <property type="match status" value="1"/>
</dbReference>
<dbReference type="Gene3D" id="3.90.25.10">
    <property type="entry name" value="UDP-galactose 4-epimerase, domain 1"/>
    <property type="match status" value="1"/>
</dbReference>
<proteinExistence type="predicted"/>
<sequence length="301" mass="32722">MAIKNVLVIGDRNLARSIVRALSLAPTLKRTTAYEPDDVPPTSITHKTSDFTSSSIEVAFKGEDVVISTVFGGNFEMQTSIFDAVIAAGVKRFIPHEFGYDSLNIAIQGRISGAAERAIVIERLRRASLEWVGVAVGCILDSTLLNSNLGFDLAWQRGTINGTGSEPFPETSLTRVGIMVERILQHCGKVKNEYVYAAGIMTSGDEIAVSLEKNTQSLDHPNVEDCVREGRSRIERGFLDSGMFLLERSVLYDKSSRTAEPFMDRSGNGLLGLEPETLDGIVGQVAHDFKHHGKPSCGCSS</sequence>
<name>A0A6A5U2B8_9PLEO</name>
<evidence type="ECO:0000256" key="2">
    <source>
        <dbReference type="ARBA" id="ARBA00023002"/>
    </source>
</evidence>
<dbReference type="InterPro" id="IPR008030">
    <property type="entry name" value="NmrA-like"/>
</dbReference>